<evidence type="ECO:0000256" key="11">
    <source>
        <dbReference type="PIRSR" id="PIRSR004911-1"/>
    </source>
</evidence>
<dbReference type="SUPFAM" id="SSF102114">
    <property type="entry name" value="Radical SAM enzymes"/>
    <property type="match status" value="1"/>
</dbReference>
<evidence type="ECO:0000256" key="9">
    <source>
        <dbReference type="ARBA" id="ARBA00023014"/>
    </source>
</evidence>
<dbReference type="GO" id="GO:0046872">
    <property type="term" value="F:metal ion binding"/>
    <property type="evidence" value="ECO:0007669"/>
    <property type="project" value="UniProtKB-KW"/>
</dbReference>
<feature type="region of interest" description="Disordered" evidence="13">
    <location>
        <begin position="1"/>
        <end position="46"/>
    </location>
</feature>
<dbReference type="SFLD" id="SFLDG01070">
    <property type="entry name" value="PLP-dependent"/>
    <property type="match status" value="1"/>
</dbReference>
<evidence type="ECO:0000256" key="4">
    <source>
        <dbReference type="ARBA" id="ARBA00022485"/>
    </source>
</evidence>
<proteinExistence type="inferred from homology"/>
<organism evidence="15">
    <name type="scientific">Candidatus Kentrum sp. LFY</name>
    <dbReference type="NCBI Taxonomy" id="2126342"/>
    <lineage>
        <taxon>Bacteria</taxon>
        <taxon>Pseudomonadati</taxon>
        <taxon>Pseudomonadota</taxon>
        <taxon>Gammaproteobacteria</taxon>
        <taxon>Candidatus Kentrum</taxon>
    </lineage>
</organism>
<accession>A0A450U804</accession>
<feature type="compositionally biased region" description="Polar residues" evidence="13">
    <location>
        <begin position="29"/>
        <end position="45"/>
    </location>
</feature>
<evidence type="ECO:0000256" key="2">
    <source>
        <dbReference type="ARBA" id="ARBA00001966"/>
    </source>
</evidence>
<dbReference type="InterPro" id="IPR003739">
    <property type="entry name" value="Lys_aminomutase/Glu_NH3_mut"/>
</dbReference>
<sequence>MLAVLGLSPAPDSDRAGETPPARAGEASSARQPTGQQGKTNTTPFSLLVPRGYVARMRKGDPRDPLLRQVLPIAEESAISLGYARDPLDERHALRAPGILQKYRGRVLLMTTSACAIHCRYCFRRHFPCGGPDGGGHKNPDVPDRTHKPLDMHDVCRDFAMALAYIRKDDTIREVILSGGDPLCLPDERLSSLATRLADIPHVQRLRIHTRVPVVLPERVDNELLAWLSETDLQTVMVIHANHPNELDDKVDKALELLCTAGTALLNQSVLLRGVNDREDTLAALSERLFAAGVLPYYLHMLDAVLGSAHFAVDRQRIEEIMIGLRSRLPGYLVPRPVREVAGARYKIPV</sequence>
<comment type="similarity">
    <text evidence="3">Belongs to the radical SAM superfamily. KamA family.</text>
</comment>
<keyword evidence="7 12" id="KW-0663">Pyridoxal phosphate</keyword>
<dbReference type="PIRSF" id="PIRSF004911">
    <property type="entry name" value="DUF160"/>
    <property type="match status" value="1"/>
</dbReference>
<evidence type="ECO:0000256" key="5">
    <source>
        <dbReference type="ARBA" id="ARBA00022691"/>
    </source>
</evidence>
<dbReference type="PANTHER" id="PTHR30538">
    <property type="entry name" value="LYSINE 2,3-AMINOMUTASE-RELATED"/>
    <property type="match status" value="1"/>
</dbReference>
<evidence type="ECO:0000256" key="3">
    <source>
        <dbReference type="ARBA" id="ARBA00008703"/>
    </source>
</evidence>
<dbReference type="AlphaFoldDB" id="A0A450U804"/>
<dbReference type="InterPro" id="IPR058240">
    <property type="entry name" value="rSAM_sf"/>
</dbReference>
<keyword evidence="9 11" id="KW-0411">Iron-sulfur</keyword>
<dbReference type="Gene3D" id="3.20.20.70">
    <property type="entry name" value="Aldolase class I"/>
    <property type="match status" value="1"/>
</dbReference>
<comment type="cofactor">
    <cofactor evidence="2">
        <name>[4Fe-4S] cluster</name>
        <dbReference type="ChEBI" id="CHEBI:49883"/>
    </cofactor>
</comment>
<dbReference type="Pfam" id="PF04055">
    <property type="entry name" value="Radical_SAM"/>
    <property type="match status" value="1"/>
</dbReference>
<keyword evidence="6 11" id="KW-0479">Metal-binding</keyword>
<dbReference type="EMBL" id="CAADFH010000003">
    <property type="protein sequence ID" value="VFJ88058.1"/>
    <property type="molecule type" value="Genomic_DNA"/>
</dbReference>
<dbReference type="PROSITE" id="PS51918">
    <property type="entry name" value="RADICAL_SAM"/>
    <property type="match status" value="1"/>
</dbReference>
<dbReference type="InterPro" id="IPR013785">
    <property type="entry name" value="Aldolase_TIM"/>
</dbReference>
<evidence type="ECO:0000256" key="10">
    <source>
        <dbReference type="ARBA" id="ARBA00023235"/>
    </source>
</evidence>
<evidence type="ECO:0000256" key="7">
    <source>
        <dbReference type="ARBA" id="ARBA00022898"/>
    </source>
</evidence>
<evidence type="ECO:0000256" key="13">
    <source>
        <dbReference type="SAM" id="MobiDB-lite"/>
    </source>
</evidence>
<feature type="binding site" evidence="11">
    <location>
        <position position="115"/>
    </location>
    <ligand>
        <name>[4Fe-4S] cluster</name>
        <dbReference type="ChEBI" id="CHEBI:49883"/>
        <note>4Fe-4S-S-AdoMet</note>
    </ligand>
</feature>
<feature type="binding site" evidence="11">
    <location>
        <position position="119"/>
    </location>
    <ligand>
        <name>[4Fe-4S] cluster</name>
        <dbReference type="ChEBI" id="CHEBI:49883"/>
        <note>4Fe-4S-S-AdoMet</note>
    </ligand>
</feature>
<keyword evidence="8" id="KW-0408">Iron</keyword>
<gene>
    <name evidence="15" type="ORF">BECKLFY1418A_GA0070994_100328</name>
</gene>
<keyword evidence="5" id="KW-0949">S-adenosyl-L-methionine</keyword>
<dbReference type="CDD" id="cd01335">
    <property type="entry name" value="Radical_SAM"/>
    <property type="match status" value="1"/>
</dbReference>
<feature type="binding site" evidence="11">
    <location>
        <position position="122"/>
    </location>
    <ligand>
        <name>[4Fe-4S] cluster</name>
        <dbReference type="ChEBI" id="CHEBI:49883"/>
        <note>4Fe-4S-S-AdoMet</note>
    </ligand>
</feature>
<protein>
    <submittedName>
        <fullName evidence="15">L-lysine 2,3-aminomutase</fullName>
    </submittedName>
</protein>
<dbReference type="GO" id="GO:0016853">
    <property type="term" value="F:isomerase activity"/>
    <property type="evidence" value="ECO:0007669"/>
    <property type="project" value="UniProtKB-KW"/>
</dbReference>
<feature type="modified residue" description="N6-(pyridoxal phosphate)lysine" evidence="12">
    <location>
        <position position="347"/>
    </location>
</feature>
<dbReference type="NCBIfam" id="TIGR00238">
    <property type="entry name" value="KamA family radical SAM protein"/>
    <property type="match status" value="1"/>
</dbReference>
<keyword evidence="4 11" id="KW-0004">4Fe-4S</keyword>
<evidence type="ECO:0000256" key="12">
    <source>
        <dbReference type="PIRSR" id="PIRSR603739-50"/>
    </source>
</evidence>
<keyword evidence="10" id="KW-0413">Isomerase</keyword>
<dbReference type="InterPro" id="IPR007197">
    <property type="entry name" value="rSAM"/>
</dbReference>
<dbReference type="GO" id="GO:0051539">
    <property type="term" value="F:4 iron, 4 sulfur cluster binding"/>
    <property type="evidence" value="ECO:0007669"/>
    <property type="project" value="UniProtKB-KW"/>
</dbReference>
<feature type="domain" description="Radical SAM core" evidence="14">
    <location>
        <begin position="101"/>
        <end position="345"/>
    </location>
</feature>
<evidence type="ECO:0000256" key="6">
    <source>
        <dbReference type="ARBA" id="ARBA00022723"/>
    </source>
</evidence>
<evidence type="ECO:0000313" key="15">
    <source>
        <dbReference type="EMBL" id="VFJ88058.1"/>
    </source>
</evidence>
<evidence type="ECO:0000256" key="1">
    <source>
        <dbReference type="ARBA" id="ARBA00001933"/>
    </source>
</evidence>
<name>A0A450U804_9GAMM</name>
<evidence type="ECO:0000259" key="14">
    <source>
        <dbReference type="PROSITE" id="PS51918"/>
    </source>
</evidence>
<reference evidence="15" key="1">
    <citation type="submission" date="2019-02" db="EMBL/GenBank/DDBJ databases">
        <authorList>
            <person name="Gruber-Vodicka R. H."/>
            <person name="Seah K. B. B."/>
        </authorList>
    </citation>
    <scope>NUCLEOTIDE SEQUENCE</scope>
    <source>
        <strain evidence="15">BECK_M6</strain>
    </source>
</reference>
<evidence type="ECO:0000256" key="8">
    <source>
        <dbReference type="ARBA" id="ARBA00023004"/>
    </source>
</evidence>
<comment type="cofactor">
    <cofactor evidence="1 12">
        <name>pyridoxal 5'-phosphate</name>
        <dbReference type="ChEBI" id="CHEBI:597326"/>
    </cofactor>
</comment>
<dbReference type="PANTHER" id="PTHR30538:SF1">
    <property type="entry name" value="L-LYSINE 2,3-AMINOMUTASE"/>
    <property type="match status" value="1"/>
</dbReference>
<dbReference type="SFLD" id="SFLDS00029">
    <property type="entry name" value="Radical_SAM"/>
    <property type="match status" value="1"/>
</dbReference>